<gene>
    <name evidence="1" type="ORF">C1H71_10405</name>
</gene>
<evidence type="ECO:0000313" key="2">
    <source>
        <dbReference type="Proteomes" id="UP000515917"/>
    </source>
</evidence>
<dbReference type="EMBL" id="CP025781">
    <property type="protein sequence ID" value="QBC43918.1"/>
    <property type="molecule type" value="Genomic_DNA"/>
</dbReference>
<dbReference type="Proteomes" id="UP000515917">
    <property type="component" value="Chromosome"/>
</dbReference>
<dbReference type="KEGG" id="ifl:C1H71_10405"/>
<dbReference type="RefSeq" id="WP_130106481.1">
    <property type="nucleotide sequence ID" value="NZ_CP025781.1"/>
</dbReference>
<protein>
    <submittedName>
        <fullName evidence="1">Uncharacterized protein</fullName>
    </submittedName>
</protein>
<dbReference type="AlphaFoldDB" id="A0A7G3G9S7"/>
<reference evidence="1 2" key="1">
    <citation type="submission" date="2018-01" db="EMBL/GenBank/DDBJ databases">
        <title>Genome sequence of Iodobacter sp. strain PCH194 isolated from Indian Trans-Himalaya.</title>
        <authorList>
            <person name="Kumar V."/>
            <person name="Thakur V."/>
            <person name="Kumar S."/>
            <person name="Singh D."/>
        </authorList>
    </citation>
    <scope>NUCLEOTIDE SEQUENCE [LARGE SCALE GENOMIC DNA]</scope>
    <source>
        <strain evidence="1 2">PCH194</strain>
    </source>
</reference>
<name>A0A7G3G9S7_9NEIS</name>
<proteinExistence type="predicted"/>
<accession>A0A7G3G9S7</accession>
<organism evidence="1 2">
    <name type="scientific">Iodobacter fluviatilis</name>
    <dbReference type="NCBI Taxonomy" id="537"/>
    <lineage>
        <taxon>Bacteria</taxon>
        <taxon>Pseudomonadati</taxon>
        <taxon>Pseudomonadota</taxon>
        <taxon>Betaproteobacteria</taxon>
        <taxon>Neisseriales</taxon>
        <taxon>Chitinibacteraceae</taxon>
        <taxon>Iodobacter</taxon>
    </lineage>
</organism>
<sequence length="89" mass="9517">MNELRLPANIQTAINAKLQATQEALRLEAMLRKNLADAANAVAVTKGQADAKIAAAQGNARALKTVGEAIKEYGAEAAQLKNQTLWMEK</sequence>
<keyword evidence="2" id="KW-1185">Reference proteome</keyword>
<evidence type="ECO:0000313" key="1">
    <source>
        <dbReference type="EMBL" id="QBC43918.1"/>
    </source>
</evidence>